<comment type="caution">
    <text evidence="9">The sequence shown here is derived from an EMBL/GenBank/DDBJ whole genome shotgun (WGS) entry which is preliminary data.</text>
</comment>
<dbReference type="Gene3D" id="2.160.20.10">
    <property type="entry name" value="Single-stranded right-handed beta-helix, Pectin lyase-like"/>
    <property type="match status" value="1"/>
</dbReference>
<comment type="similarity">
    <text evidence="2 8">Belongs to the glycosyl hydrolase 28 family.</text>
</comment>
<dbReference type="Proteomes" id="UP001642360">
    <property type="component" value="Unassembled WGS sequence"/>
</dbReference>
<accession>A0ABC8UAT6</accession>
<dbReference type="AlphaFoldDB" id="A0ABC8UAT6"/>
<dbReference type="InterPro" id="IPR011050">
    <property type="entry name" value="Pectin_lyase_fold/virulence"/>
</dbReference>
<keyword evidence="6 8" id="KW-0326">Glycosidase</keyword>
<keyword evidence="10" id="KW-1185">Reference proteome</keyword>
<dbReference type="GO" id="GO:0016798">
    <property type="term" value="F:hydrolase activity, acting on glycosyl bonds"/>
    <property type="evidence" value="ECO:0007669"/>
    <property type="project" value="UniProtKB-KW"/>
</dbReference>
<comment type="subcellular location">
    <subcellularLocation>
        <location evidence="1">Secreted</location>
        <location evidence="1">Cell wall</location>
    </subcellularLocation>
</comment>
<dbReference type="EMBL" id="CAUOFW020007314">
    <property type="protein sequence ID" value="CAK9178777.1"/>
    <property type="molecule type" value="Genomic_DNA"/>
</dbReference>
<name>A0ABC8UAT6_9AQUA</name>
<evidence type="ECO:0000313" key="9">
    <source>
        <dbReference type="EMBL" id="CAK9178777.1"/>
    </source>
</evidence>
<gene>
    <name evidence="9" type="ORF">ILEXP_LOCUS48704</name>
</gene>
<keyword evidence="4" id="KW-0964">Secreted</keyword>
<evidence type="ECO:0000256" key="6">
    <source>
        <dbReference type="ARBA" id="ARBA00023295"/>
    </source>
</evidence>
<protein>
    <submittedName>
        <fullName evidence="9">Uncharacterized protein</fullName>
    </submittedName>
</protein>
<keyword evidence="7" id="KW-0961">Cell wall biogenesis/degradation</keyword>
<proteinExistence type="inferred from homology"/>
<evidence type="ECO:0000256" key="7">
    <source>
        <dbReference type="ARBA" id="ARBA00023316"/>
    </source>
</evidence>
<dbReference type="GO" id="GO:0071555">
    <property type="term" value="P:cell wall organization"/>
    <property type="evidence" value="ECO:0007669"/>
    <property type="project" value="UniProtKB-KW"/>
</dbReference>
<keyword evidence="5 8" id="KW-0378">Hydrolase</keyword>
<evidence type="ECO:0000256" key="3">
    <source>
        <dbReference type="ARBA" id="ARBA00022512"/>
    </source>
</evidence>
<dbReference type="Pfam" id="PF00295">
    <property type="entry name" value="Glyco_hydro_28"/>
    <property type="match status" value="1"/>
</dbReference>
<evidence type="ECO:0000313" key="10">
    <source>
        <dbReference type="Proteomes" id="UP001642360"/>
    </source>
</evidence>
<evidence type="ECO:0000256" key="1">
    <source>
        <dbReference type="ARBA" id="ARBA00004191"/>
    </source>
</evidence>
<sequence>MDKALTFYNDNNLIVNNLKIQDAQQNHVSFEKCVNVQASNLKVIAPATNSNTDAIHITYTQNIHISNCVIVTPQKPPWVTLHSKNHLPYESIK</sequence>
<dbReference type="SUPFAM" id="SSF51126">
    <property type="entry name" value="Pectin lyase-like"/>
    <property type="match status" value="1"/>
</dbReference>
<evidence type="ECO:0000256" key="5">
    <source>
        <dbReference type="ARBA" id="ARBA00022801"/>
    </source>
</evidence>
<reference evidence="9 10" key="1">
    <citation type="submission" date="2024-02" db="EMBL/GenBank/DDBJ databases">
        <authorList>
            <person name="Vignale AGUSTIN F."/>
            <person name="Sosa J E."/>
            <person name="Modenutti C."/>
        </authorList>
    </citation>
    <scope>NUCLEOTIDE SEQUENCE [LARGE SCALE GENOMIC DNA]</scope>
</reference>
<evidence type="ECO:0000256" key="4">
    <source>
        <dbReference type="ARBA" id="ARBA00022525"/>
    </source>
</evidence>
<evidence type="ECO:0000256" key="8">
    <source>
        <dbReference type="RuleBase" id="RU361169"/>
    </source>
</evidence>
<dbReference type="PANTHER" id="PTHR31375">
    <property type="match status" value="1"/>
</dbReference>
<dbReference type="InterPro" id="IPR000743">
    <property type="entry name" value="Glyco_hydro_28"/>
</dbReference>
<keyword evidence="3" id="KW-0134">Cell wall</keyword>
<evidence type="ECO:0000256" key="2">
    <source>
        <dbReference type="ARBA" id="ARBA00008834"/>
    </source>
</evidence>
<organism evidence="9 10">
    <name type="scientific">Ilex paraguariensis</name>
    <name type="common">yerba mate</name>
    <dbReference type="NCBI Taxonomy" id="185542"/>
    <lineage>
        <taxon>Eukaryota</taxon>
        <taxon>Viridiplantae</taxon>
        <taxon>Streptophyta</taxon>
        <taxon>Embryophyta</taxon>
        <taxon>Tracheophyta</taxon>
        <taxon>Spermatophyta</taxon>
        <taxon>Magnoliopsida</taxon>
        <taxon>eudicotyledons</taxon>
        <taxon>Gunneridae</taxon>
        <taxon>Pentapetalae</taxon>
        <taxon>asterids</taxon>
        <taxon>campanulids</taxon>
        <taxon>Aquifoliales</taxon>
        <taxon>Aquifoliaceae</taxon>
        <taxon>Ilex</taxon>
    </lineage>
</organism>
<dbReference type="InterPro" id="IPR012334">
    <property type="entry name" value="Pectin_lyas_fold"/>
</dbReference>